<gene>
    <name evidence="10" type="ORF">OSTQU699_LOCUS8425</name>
</gene>
<evidence type="ECO:0000256" key="1">
    <source>
        <dbReference type="ARBA" id="ARBA00004374"/>
    </source>
</evidence>
<name>A0A8S1JCB1_9CHLO</name>
<reference evidence="10" key="1">
    <citation type="submission" date="2020-12" db="EMBL/GenBank/DDBJ databases">
        <authorList>
            <person name="Iha C."/>
        </authorList>
    </citation>
    <scope>NUCLEOTIDE SEQUENCE</scope>
</reference>
<dbReference type="GO" id="GO:0005741">
    <property type="term" value="C:mitochondrial outer membrane"/>
    <property type="evidence" value="ECO:0007669"/>
    <property type="project" value="UniProtKB-SubCell"/>
</dbReference>
<keyword evidence="3" id="KW-1134">Transmembrane beta strand</keyword>
<evidence type="ECO:0000259" key="9">
    <source>
        <dbReference type="Pfam" id="PF01103"/>
    </source>
</evidence>
<dbReference type="OrthoDB" id="1724197at2759"/>
<protein>
    <recommendedName>
        <fullName evidence="9">Bacterial surface antigen (D15) domain-containing protein</fullName>
    </recommendedName>
</protein>
<proteinExistence type="inferred from homology"/>
<evidence type="ECO:0000256" key="7">
    <source>
        <dbReference type="ARBA" id="ARBA00024013"/>
    </source>
</evidence>
<evidence type="ECO:0000256" key="8">
    <source>
        <dbReference type="SAM" id="MobiDB-lite"/>
    </source>
</evidence>
<keyword evidence="5" id="KW-1002">Plastid outer membrane</keyword>
<dbReference type="PANTHER" id="PTHR12815:SF18">
    <property type="entry name" value="SORTING AND ASSEMBLY MACHINERY COMPONENT 50 HOMOLOG"/>
    <property type="match status" value="1"/>
</dbReference>
<keyword evidence="6" id="KW-0472">Membrane</keyword>
<keyword evidence="5" id="KW-0934">Plastid</keyword>
<dbReference type="InterPro" id="IPR039910">
    <property type="entry name" value="D15-like"/>
</dbReference>
<dbReference type="EMBL" id="CAJHUC010002054">
    <property type="protein sequence ID" value="CAD7703068.1"/>
    <property type="molecule type" value="Genomic_DNA"/>
</dbReference>
<accession>A0A8S1JCB1</accession>
<dbReference type="Proteomes" id="UP000708148">
    <property type="component" value="Unassembled WGS sequence"/>
</dbReference>
<evidence type="ECO:0000313" key="10">
    <source>
        <dbReference type="EMBL" id="CAD7703068.1"/>
    </source>
</evidence>
<comment type="similarity">
    <text evidence="2">Belongs to the SAM50/omp85 family.</text>
</comment>
<dbReference type="Gene3D" id="2.40.160.50">
    <property type="entry name" value="membrane protein fhac: a member of the omp85/tpsb transporter family"/>
    <property type="match status" value="1"/>
</dbReference>
<evidence type="ECO:0000256" key="6">
    <source>
        <dbReference type="ARBA" id="ARBA00023136"/>
    </source>
</evidence>
<comment type="subcellular location">
    <subcellularLocation>
        <location evidence="1">Mitochondrion outer membrane</location>
        <topology evidence="1">Multi-pass membrane protein</topology>
    </subcellularLocation>
    <subcellularLocation>
        <location evidence="7">Plastid</location>
        <location evidence="7">Chloroplast outer membrane</location>
    </subcellularLocation>
</comment>
<dbReference type="Pfam" id="PF01103">
    <property type="entry name" value="Omp85"/>
    <property type="match status" value="1"/>
</dbReference>
<evidence type="ECO:0000256" key="3">
    <source>
        <dbReference type="ARBA" id="ARBA00022452"/>
    </source>
</evidence>
<feature type="domain" description="Bacterial surface antigen (D15)" evidence="9">
    <location>
        <begin position="35"/>
        <end position="275"/>
    </location>
</feature>
<dbReference type="PANTHER" id="PTHR12815">
    <property type="entry name" value="SORTING AND ASSEMBLY MACHINERY SAMM50 PROTEIN FAMILY MEMBER"/>
    <property type="match status" value="1"/>
</dbReference>
<organism evidence="10 11">
    <name type="scientific">Ostreobium quekettii</name>
    <dbReference type="NCBI Taxonomy" id="121088"/>
    <lineage>
        <taxon>Eukaryota</taxon>
        <taxon>Viridiplantae</taxon>
        <taxon>Chlorophyta</taxon>
        <taxon>core chlorophytes</taxon>
        <taxon>Ulvophyceae</taxon>
        <taxon>TCBD clade</taxon>
        <taxon>Bryopsidales</taxon>
        <taxon>Ostreobineae</taxon>
        <taxon>Ostreobiaceae</taxon>
        <taxon>Ostreobium</taxon>
    </lineage>
</organism>
<dbReference type="AlphaFoldDB" id="A0A8S1JCB1"/>
<dbReference type="InterPro" id="IPR000184">
    <property type="entry name" value="Bac_surfAg_D15"/>
</dbReference>
<keyword evidence="11" id="KW-1185">Reference proteome</keyword>
<sequence length="283" mass="30415">MCGTYVSSSGGLHSFTYDLAWRLLSDPSRLASPAICQQLGHGLKSSLAYDFNWDKRESSGRPKSGHAFRMRTEVGGLSPDVSVPKYAKEQVDLHLAVPMFSAASLSLELTTGLLLPVGQGYLNRKTGVGDRFFLGGIGSLRGFEARGVGPTDARRRQTAQPSHDSDHVGAQPRDALGGDLLCSVSAAVNFDLPHSSLQWLGIYGHAFFNAGNTMLLCGSGRPLKTSLKDFGSSFRTSAGAGLVFPTVFGTFELNYVVPLTFSNFDRVKHGMQMGFASTPFLNI</sequence>
<evidence type="ECO:0000256" key="2">
    <source>
        <dbReference type="ARBA" id="ARBA00010913"/>
    </source>
</evidence>
<feature type="region of interest" description="Disordered" evidence="8">
    <location>
        <begin position="147"/>
        <end position="170"/>
    </location>
</feature>
<evidence type="ECO:0000256" key="4">
    <source>
        <dbReference type="ARBA" id="ARBA00022692"/>
    </source>
</evidence>
<evidence type="ECO:0000256" key="5">
    <source>
        <dbReference type="ARBA" id="ARBA00022805"/>
    </source>
</evidence>
<evidence type="ECO:0000313" key="11">
    <source>
        <dbReference type="Proteomes" id="UP000708148"/>
    </source>
</evidence>
<dbReference type="GO" id="GO:0009707">
    <property type="term" value="C:chloroplast outer membrane"/>
    <property type="evidence" value="ECO:0007669"/>
    <property type="project" value="UniProtKB-SubCell"/>
</dbReference>
<keyword evidence="4" id="KW-0812">Transmembrane</keyword>
<comment type="caution">
    <text evidence="10">The sequence shown here is derived from an EMBL/GenBank/DDBJ whole genome shotgun (WGS) entry which is preliminary data.</text>
</comment>